<comment type="caution">
    <text evidence="1">The sequence shown here is derived from an EMBL/GenBank/DDBJ whole genome shotgun (WGS) entry which is preliminary data.</text>
</comment>
<keyword evidence="2" id="KW-1185">Reference proteome</keyword>
<accession>A0ACD3SME8</accession>
<evidence type="ECO:0000313" key="1">
    <source>
        <dbReference type="EMBL" id="TMS57374.1"/>
    </source>
</evidence>
<evidence type="ECO:0000313" key="2">
    <source>
        <dbReference type="Proteomes" id="UP000004277"/>
    </source>
</evidence>
<keyword evidence="1" id="KW-0032">Aminotransferase</keyword>
<protein>
    <submittedName>
        <fullName evidence="1">PLP-dependent aminotransferase family protein</fullName>
    </submittedName>
</protein>
<keyword evidence="1" id="KW-0808">Transferase</keyword>
<dbReference type="EMBL" id="AKCV02000024">
    <property type="protein sequence ID" value="TMS57374.1"/>
    <property type="molecule type" value="Genomic_DNA"/>
</dbReference>
<dbReference type="Proteomes" id="UP000004277">
    <property type="component" value="Unassembled WGS sequence"/>
</dbReference>
<name>A0ACD3SME8_9BURK</name>
<gene>
    <name evidence="1" type="ORF">MW7_013160</name>
</gene>
<sequence>MSGKWVPDLSSAVGPKYLAVAGEIARAIESGELVPGDQLPPQRDLAEQLGVTVGTVSRAYALARKHNLVSGEVGRGTFITGMPTEVEAPRTFSPQADAVIDLQSYSAAPTDQGSLLLSRALGELAERVLMMPLHKYPANMGTESHRQAGATWIRRSGLEAAATDVLPTYGAQEALSICLDVLAQRGDTVLAEAITYAGFKSMAAIKGLHLQPLEMDDEGVTPEALEREAKKTRARLLYLQPTVHNPTTRTMSARRRTEIARIIKKHDLVLIEDDAAVSPLRERPAPLSAQLPGRACYITSLSKFMSPVVRVGYLHTSGPMLGALADALYANRLGPSTLNLELATSLVQSRAAETLADAYLDAMGRCLDTARAVFAPDQFRAALGSNYLWLNIPRAWNADEFVRAARQQGLAIPYLDNFLIDSRAGDVGTRITLNAALAPDMLKTCFAKLATLLASRPTRYSSVV</sequence>
<organism evidence="1 2">
    <name type="scientific">Imbroritus primus</name>
    <dbReference type="NCBI Taxonomy" id="3058603"/>
    <lineage>
        <taxon>Bacteria</taxon>
        <taxon>Pseudomonadati</taxon>
        <taxon>Pseudomonadota</taxon>
        <taxon>Betaproteobacteria</taxon>
        <taxon>Burkholderiales</taxon>
        <taxon>Burkholderiaceae</taxon>
        <taxon>Imbroritus</taxon>
    </lineage>
</organism>
<reference evidence="1" key="1">
    <citation type="submission" date="2019-05" db="EMBL/GenBank/DDBJ databases">
        <title>Revised genome assembly of Burkholderiaceae (previously Ralstonia) sp. PBA.</title>
        <authorList>
            <person name="Gan H.M."/>
        </authorList>
    </citation>
    <scope>NUCLEOTIDE SEQUENCE</scope>
    <source>
        <strain evidence="1">PBA</strain>
    </source>
</reference>
<proteinExistence type="predicted"/>